<dbReference type="Gene3D" id="3.40.50.720">
    <property type="entry name" value="NAD(P)-binding Rossmann-like Domain"/>
    <property type="match status" value="1"/>
</dbReference>
<protein>
    <submittedName>
        <fullName evidence="4">NAD(P)-binding protein</fullName>
    </submittedName>
</protein>
<evidence type="ECO:0000256" key="1">
    <source>
        <dbReference type="ARBA" id="ARBA00006328"/>
    </source>
</evidence>
<dbReference type="OrthoDB" id="419598at2759"/>
<sequence length="312" mass="35051">MPSNPDSDLILVTCASGKQASPLLPLLAKRYKRLRLAVGSKTSQERIKSLYPHADVVQTDLADPQSMRELFRGVTACYYVGPSFHHHETQCGYHAIDAAVKETKEGNFKHFVYSSVLNSQFRKLLNHDCKRYVEEYLYESGTLQHLNYTVLKPCNFIDMFPIQMIAEQAQPVYPAPWDPNVANSLICLDDLAAVGVKVLDEREAHFFAEYPLCSTMPVPYTEMAAAAGRALGKEVRIELAPFEDRVKRLSQIVLGPDPNPRAVDGSERLILWYERHGLCGSPKVLEMLLGRKAITVDEWMVKGVQKARASKA</sequence>
<dbReference type="PANTHER" id="PTHR42748:SF31">
    <property type="entry name" value="NMRA-LIKE DOMAIN-CONTAINING PROTEIN-RELATED"/>
    <property type="match status" value="1"/>
</dbReference>
<dbReference type="InterPro" id="IPR036291">
    <property type="entry name" value="NAD(P)-bd_dom_sf"/>
</dbReference>
<evidence type="ECO:0000259" key="3">
    <source>
        <dbReference type="Pfam" id="PF05368"/>
    </source>
</evidence>
<organism evidence="4 5">
    <name type="scientific">Viridothelium virens</name>
    <name type="common">Speckled blister lichen</name>
    <name type="synonym">Trypethelium virens</name>
    <dbReference type="NCBI Taxonomy" id="1048519"/>
    <lineage>
        <taxon>Eukaryota</taxon>
        <taxon>Fungi</taxon>
        <taxon>Dikarya</taxon>
        <taxon>Ascomycota</taxon>
        <taxon>Pezizomycotina</taxon>
        <taxon>Dothideomycetes</taxon>
        <taxon>Dothideomycetes incertae sedis</taxon>
        <taxon>Trypetheliales</taxon>
        <taxon>Trypetheliaceae</taxon>
        <taxon>Viridothelium</taxon>
    </lineage>
</organism>
<name>A0A6A6GVS0_VIRVR</name>
<dbReference type="SUPFAM" id="SSF51735">
    <property type="entry name" value="NAD(P)-binding Rossmann-fold domains"/>
    <property type="match status" value="1"/>
</dbReference>
<accession>A0A6A6GVS0</accession>
<dbReference type="InterPro" id="IPR008030">
    <property type="entry name" value="NmrA-like"/>
</dbReference>
<evidence type="ECO:0000313" key="5">
    <source>
        <dbReference type="Proteomes" id="UP000800092"/>
    </source>
</evidence>
<dbReference type="Proteomes" id="UP000800092">
    <property type="component" value="Unassembled WGS sequence"/>
</dbReference>
<dbReference type="AlphaFoldDB" id="A0A6A6GVS0"/>
<reference evidence="4" key="1">
    <citation type="journal article" date="2020" name="Stud. Mycol.">
        <title>101 Dothideomycetes genomes: a test case for predicting lifestyles and emergence of pathogens.</title>
        <authorList>
            <person name="Haridas S."/>
            <person name="Albert R."/>
            <person name="Binder M."/>
            <person name="Bloem J."/>
            <person name="Labutti K."/>
            <person name="Salamov A."/>
            <person name="Andreopoulos B."/>
            <person name="Baker S."/>
            <person name="Barry K."/>
            <person name="Bills G."/>
            <person name="Bluhm B."/>
            <person name="Cannon C."/>
            <person name="Castanera R."/>
            <person name="Culley D."/>
            <person name="Daum C."/>
            <person name="Ezra D."/>
            <person name="Gonzalez J."/>
            <person name="Henrissat B."/>
            <person name="Kuo A."/>
            <person name="Liang C."/>
            <person name="Lipzen A."/>
            <person name="Lutzoni F."/>
            <person name="Magnuson J."/>
            <person name="Mondo S."/>
            <person name="Nolan M."/>
            <person name="Ohm R."/>
            <person name="Pangilinan J."/>
            <person name="Park H.-J."/>
            <person name="Ramirez L."/>
            <person name="Alfaro M."/>
            <person name="Sun H."/>
            <person name="Tritt A."/>
            <person name="Yoshinaga Y."/>
            <person name="Zwiers L.-H."/>
            <person name="Turgeon B."/>
            <person name="Goodwin S."/>
            <person name="Spatafora J."/>
            <person name="Crous P."/>
            <person name="Grigoriev I."/>
        </authorList>
    </citation>
    <scope>NUCLEOTIDE SEQUENCE</scope>
    <source>
        <strain evidence="4">Tuck. ex Michener</strain>
    </source>
</reference>
<dbReference type="GO" id="GO:0005634">
    <property type="term" value="C:nucleus"/>
    <property type="evidence" value="ECO:0007669"/>
    <property type="project" value="TreeGrafter"/>
</dbReference>
<keyword evidence="2" id="KW-0521">NADP</keyword>
<evidence type="ECO:0000313" key="4">
    <source>
        <dbReference type="EMBL" id="KAF2229866.1"/>
    </source>
</evidence>
<dbReference type="PANTHER" id="PTHR42748">
    <property type="entry name" value="NITROGEN METABOLITE REPRESSION PROTEIN NMRA FAMILY MEMBER"/>
    <property type="match status" value="1"/>
</dbReference>
<proteinExistence type="inferred from homology"/>
<keyword evidence="5" id="KW-1185">Reference proteome</keyword>
<dbReference type="Pfam" id="PF05368">
    <property type="entry name" value="NmrA"/>
    <property type="match status" value="1"/>
</dbReference>
<comment type="similarity">
    <text evidence="1">Belongs to the NmrA-type oxidoreductase family.</text>
</comment>
<dbReference type="EMBL" id="ML991852">
    <property type="protein sequence ID" value="KAF2229866.1"/>
    <property type="molecule type" value="Genomic_DNA"/>
</dbReference>
<evidence type="ECO:0000256" key="2">
    <source>
        <dbReference type="ARBA" id="ARBA00022857"/>
    </source>
</evidence>
<dbReference type="InterPro" id="IPR051164">
    <property type="entry name" value="NmrA-like_oxidored"/>
</dbReference>
<gene>
    <name evidence="4" type="ORF">EV356DRAFT_493061</name>
</gene>
<feature type="domain" description="NmrA-like" evidence="3">
    <location>
        <begin position="8"/>
        <end position="248"/>
    </location>
</feature>